<feature type="signal peptide" evidence="1">
    <location>
        <begin position="1"/>
        <end position="22"/>
    </location>
</feature>
<feature type="chain" id="PRO_5044789147" evidence="1">
    <location>
        <begin position="23"/>
        <end position="149"/>
    </location>
</feature>
<reference evidence="3" key="1">
    <citation type="submission" date="2024-06" db="EMBL/GenBank/DDBJ databases">
        <authorList>
            <person name="Ryan C."/>
        </authorList>
    </citation>
    <scope>NUCLEOTIDE SEQUENCE [LARGE SCALE GENOMIC DNA]</scope>
</reference>
<reference evidence="2 3" key="2">
    <citation type="submission" date="2024-10" db="EMBL/GenBank/DDBJ databases">
        <authorList>
            <person name="Ryan C."/>
        </authorList>
    </citation>
    <scope>NUCLEOTIDE SEQUENCE [LARGE SCALE GENOMIC DNA]</scope>
</reference>
<sequence length="149" mass="15948">MAPVAVLMVAAIFACFGPCAAAAKMAPSPSPDSAPSVQLDEETSLSLGLLDLRGIDLNLTESELVGLQKYMDRLEVSIGGGFRFEKTAWELSPRELGFKLGVIFAQAAFRCTITTPASGDPSRPTPQIPLFIREKLHLHLSGITVTHLP</sequence>
<keyword evidence="3" id="KW-1185">Reference proteome</keyword>
<name>A0ABC9ERQ7_9POAL</name>
<dbReference type="Proteomes" id="UP001497457">
    <property type="component" value="Chromosome 5rd"/>
</dbReference>
<dbReference type="AlphaFoldDB" id="A0ABC9ERQ7"/>
<gene>
    <name evidence="2" type="ORF">URODEC1_LOCUS98189</name>
</gene>
<accession>A0ABC9ERQ7</accession>
<evidence type="ECO:0000313" key="3">
    <source>
        <dbReference type="Proteomes" id="UP001497457"/>
    </source>
</evidence>
<organism evidence="2 3">
    <name type="scientific">Urochloa decumbens</name>
    <dbReference type="NCBI Taxonomy" id="240449"/>
    <lineage>
        <taxon>Eukaryota</taxon>
        <taxon>Viridiplantae</taxon>
        <taxon>Streptophyta</taxon>
        <taxon>Embryophyta</taxon>
        <taxon>Tracheophyta</taxon>
        <taxon>Spermatophyta</taxon>
        <taxon>Magnoliopsida</taxon>
        <taxon>Liliopsida</taxon>
        <taxon>Poales</taxon>
        <taxon>Poaceae</taxon>
        <taxon>PACMAD clade</taxon>
        <taxon>Panicoideae</taxon>
        <taxon>Panicodae</taxon>
        <taxon>Paniceae</taxon>
        <taxon>Melinidinae</taxon>
        <taxon>Urochloa</taxon>
    </lineage>
</organism>
<keyword evidence="1" id="KW-0732">Signal</keyword>
<evidence type="ECO:0000256" key="1">
    <source>
        <dbReference type="SAM" id="SignalP"/>
    </source>
</evidence>
<protein>
    <submittedName>
        <fullName evidence="2">Uncharacterized protein</fullName>
    </submittedName>
</protein>
<proteinExistence type="predicted"/>
<dbReference type="EMBL" id="OZ075115">
    <property type="protein sequence ID" value="CAL5062225.1"/>
    <property type="molecule type" value="Genomic_DNA"/>
</dbReference>
<evidence type="ECO:0000313" key="2">
    <source>
        <dbReference type="EMBL" id="CAL5062225.1"/>
    </source>
</evidence>